<keyword evidence="3" id="KW-1185">Reference proteome</keyword>
<name>A0A6A7C8K5_9PEZI</name>
<feature type="region of interest" description="Disordered" evidence="1">
    <location>
        <begin position="120"/>
        <end position="167"/>
    </location>
</feature>
<gene>
    <name evidence="2" type="ORF">K470DRAFT_288340</name>
</gene>
<proteinExistence type="predicted"/>
<dbReference type="Proteomes" id="UP000799421">
    <property type="component" value="Unassembled WGS sequence"/>
</dbReference>
<sequence>MHPVDSGSGADLARSQNPTTPQEIAKAPPTVNNAGVYTRLLASRKIFPGSTRDACRAPSQRPTSNTILSTCSQHRTPMAPFFLEGFDRLYCYAAGIAVISLCCVSHITIDWPSRGWSPTKSFGNRYKRAERAKRAKEAQESKPPRKHERAPPQPSRARVPKDRHYRY</sequence>
<organism evidence="2 3">
    <name type="scientific">Piedraia hortae CBS 480.64</name>
    <dbReference type="NCBI Taxonomy" id="1314780"/>
    <lineage>
        <taxon>Eukaryota</taxon>
        <taxon>Fungi</taxon>
        <taxon>Dikarya</taxon>
        <taxon>Ascomycota</taxon>
        <taxon>Pezizomycotina</taxon>
        <taxon>Dothideomycetes</taxon>
        <taxon>Dothideomycetidae</taxon>
        <taxon>Capnodiales</taxon>
        <taxon>Piedraiaceae</taxon>
        <taxon>Piedraia</taxon>
    </lineage>
</organism>
<reference evidence="2" key="1">
    <citation type="journal article" date="2020" name="Stud. Mycol.">
        <title>101 Dothideomycetes genomes: a test case for predicting lifestyles and emergence of pathogens.</title>
        <authorList>
            <person name="Haridas S."/>
            <person name="Albert R."/>
            <person name="Binder M."/>
            <person name="Bloem J."/>
            <person name="Labutti K."/>
            <person name="Salamov A."/>
            <person name="Andreopoulos B."/>
            <person name="Baker S."/>
            <person name="Barry K."/>
            <person name="Bills G."/>
            <person name="Bluhm B."/>
            <person name="Cannon C."/>
            <person name="Castanera R."/>
            <person name="Culley D."/>
            <person name="Daum C."/>
            <person name="Ezra D."/>
            <person name="Gonzalez J."/>
            <person name="Henrissat B."/>
            <person name="Kuo A."/>
            <person name="Liang C."/>
            <person name="Lipzen A."/>
            <person name="Lutzoni F."/>
            <person name="Magnuson J."/>
            <person name="Mondo S."/>
            <person name="Nolan M."/>
            <person name="Ohm R."/>
            <person name="Pangilinan J."/>
            <person name="Park H.-J."/>
            <person name="Ramirez L."/>
            <person name="Alfaro M."/>
            <person name="Sun H."/>
            <person name="Tritt A."/>
            <person name="Yoshinaga Y."/>
            <person name="Zwiers L.-H."/>
            <person name="Turgeon B."/>
            <person name="Goodwin S."/>
            <person name="Spatafora J."/>
            <person name="Crous P."/>
            <person name="Grigoriev I."/>
        </authorList>
    </citation>
    <scope>NUCLEOTIDE SEQUENCE</scope>
    <source>
        <strain evidence="2">CBS 480.64</strain>
    </source>
</reference>
<evidence type="ECO:0000313" key="3">
    <source>
        <dbReference type="Proteomes" id="UP000799421"/>
    </source>
</evidence>
<dbReference type="EMBL" id="MU005960">
    <property type="protein sequence ID" value="KAF2863572.1"/>
    <property type="molecule type" value="Genomic_DNA"/>
</dbReference>
<dbReference type="AlphaFoldDB" id="A0A6A7C8K5"/>
<feature type="region of interest" description="Disordered" evidence="1">
    <location>
        <begin position="1"/>
        <end position="29"/>
    </location>
</feature>
<feature type="compositionally biased region" description="Basic residues" evidence="1">
    <location>
        <begin position="125"/>
        <end position="134"/>
    </location>
</feature>
<accession>A0A6A7C8K5</accession>
<evidence type="ECO:0000256" key="1">
    <source>
        <dbReference type="SAM" id="MobiDB-lite"/>
    </source>
</evidence>
<protein>
    <submittedName>
        <fullName evidence="2">Uncharacterized protein</fullName>
    </submittedName>
</protein>
<evidence type="ECO:0000313" key="2">
    <source>
        <dbReference type="EMBL" id="KAF2863572.1"/>
    </source>
</evidence>